<dbReference type="AlphaFoldDB" id="A0A1A8VRP7"/>
<name>A0A1A8VRP7_PLAMA</name>
<dbReference type="PROSITE" id="PS50858">
    <property type="entry name" value="BSD"/>
    <property type="match status" value="1"/>
</dbReference>
<organism evidence="2 3">
    <name type="scientific">Plasmodium malariae</name>
    <dbReference type="NCBI Taxonomy" id="5858"/>
    <lineage>
        <taxon>Eukaryota</taxon>
        <taxon>Sar</taxon>
        <taxon>Alveolata</taxon>
        <taxon>Apicomplexa</taxon>
        <taxon>Aconoidasida</taxon>
        <taxon>Haemosporida</taxon>
        <taxon>Plasmodiidae</taxon>
        <taxon>Plasmodium</taxon>
        <taxon>Plasmodium (Plasmodium)</taxon>
    </lineage>
</organism>
<dbReference type="Gene3D" id="1.10.3970.10">
    <property type="entry name" value="BSD domain"/>
    <property type="match status" value="1"/>
</dbReference>
<evidence type="ECO:0000313" key="3">
    <source>
        <dbReference type="Proteomes" id="UP000078597"/>
    </source>
</evidence>
<dbReference type="EMBL" id="FLQW01000303">
    <property type="protein sequence ID" value="SBS83140.1"/>
    <property type="molecule type" value="Genomic_DNA"/>
</dbReference>
<dbReference type="InterPro" id="IPR005607">
    <property type="entry name" value="BSD_dom"/>
</dbReference>
<gene>
    <name evidence="2" type="ORF">PMALA_005650</name>
</gene>
<evidence type="ECO:0000313" key="2">
    <source>
        <dbReference type="EMBL" id="SBS83140.1"/>
    </source>
</evidence>
<dbReference type="InterPro" id="IPR035925">
    <property type="entry name" value="BSD_dom_sf"/>
</dbReference>
<dbReference type="Proteomes" id="UP000078597">
    <property type="component" value="Unassembled WGS sequence"/>
</dbReference>
<proteinExistence type="predicted"/>
<accession>A0A1A8VRP7</accession>
<dbReference type="SMART" id="SM00751">
    <property type="entry name" value="BSD"/>
    <property type="match status" value="1"/>
</dbReference>
<sequence>MILYVRYNSVIIMGNKHSRRKKYELCEMQYEKEFELKFPWNEIIKWGSHDLNVDISIITIQNIIEYIKDITMDEETFFHMTEGNSLDAFHFDENFVLWAKSLLKEINNLKKVRYNVVPKLISENEFWLRYFSTIKMIIVKEAFKCTKN</sequence>
<dbReference type="Pfam" id="PF03909">
    <property type="entry name" value="BSD"/>
    <property type="match status" value="1"/>
</dbReference>
<dbReference type="VEuPathDB" id="PlasmoDB:PmUG01_05039800"/>
<evidence type="ECO:0000259" key="1">
    <source>
        <dbReference type="PROSITE" id="PS50858"/>
    </source>
</evidence>
<reference evidence="3" key="1">
    <citation type="submission" date="2016-05" db="EMBL/GenBank/DDBJ databases">
        <authorList>
            <person name="Naeem Raeece"/>
        </authorList>
    </citation>
    <scope>NUCLEOTIDE SEQUENCE [LARGE SCALE GENOMIC DNA]</scope>
</reference>
<dbReference type="SUPFAM" id="SSF140383">
    <property type="entry name" value="BSD domain-like"/>
    <property type="match status" value="1"/>
</dbReference>
<feature type="domain" description="BSD" evidence="1">
    <location>
        <begin position="85"/>
        <end position="138"/>
    </location>
</feature>
<protein>
    <recommendedName>
        <fullName evidence="1">BSD domain-containing protein</fullName>
    </recommendedName>
</protein>